<dbReference type="PANTHER" id="PTHR33169">
    <property type="entry name" value="PADR-FAMILY TRANSCRIPTIONAL REGULATOR"/>
    <property type="match status" value="1"/>
</dbReference>
<dbReference type="InterPro" id="IPR036390">
    <property type="entry name" value="WH_DNA-bd_sf"/>
</dbReference>
<feature type="domain" description="Transcription regulator PadR N-terminal" evidence="1">
    <location>
        <begin position="8"/>
        <end position="80"/>
    </location>
</feature>
<proteinExistence type="predicted"/>
<dbReference type="AlphaFoldDB" id="A0A7W5A8A3"/>
<comment type="caution">
    <text evidence="2">The sequence shown here is derived from an EMBL/GenBank/DDBJ whole genome shotgun (WGS) entry which is preliminary data.</text>
</comment>
<dbReference type="InterPro" id="IPR052509">
    <property type="entry name" value="Metal_resp_DNA-bind_regulator"/>
</dbReference>
<dbReference type="SUPFAM" id="SSF46785">
    <property type="entry name" value="Winged helix' DNA-binding domain"/>
    <property type="match status" value="1"/>
</dbReference>
<sequence>MSIIDVMVLGFLADGPQHGYELRRKIEQLYGHTRRISDGTLYPATDRLERNGYVAKESEPGRGRAGRHTLTLTDAGRAHLLESIRTAEGHDITDASRFVVLLTFLSMLPRRSDQHAVLRRRLEFLETPASLFYDGDRPVRAEEVADPYRRGLLLTARATSAAERAWIREEIDS</sequence>
<organism evidence="2 3">
    <name type="scientific">Nocardioides albus</name>
    <dbReference type="NCBI Taxonomy" id="1841"/>
    <lineage>
        <taxon>Bacteria</taxon>
        <taxon>Bacillati</taxon>
        <taxon>Actinomycetota</taxon>
        <taxon>Actinomycetes</taxon>
        <taxon>Propionibacteriales</taxon>
        <taxon>Nocardioidaceae</taxon>
        <taxon>Nocardioides</taxon>
    </lineage>
</organism>
<dbReference type="EMBL" id="JACHXG010000010">
    <property type="protein sequence ID" value="MBB3091428.1"/>
    <property type="molecule type" value="Genomic_DNA"/>
</dbReference>
<dbReference type="InterPro" id="IPR005149">
    <property type="entry name" value="Tscrpt_reg_PadR_N"/>
</dbReference>
<dbReference type="Proteomes" id="UP000577707">
    <property type="component" value="Unassembled WGS sequence"/>
</dbReference>
<dbReference type="Pfam" id="PF03551">
    <property type="entry name" value="PadR"/>
    <property type="match status" value="1"/>
</dbReference>
<name>A0A7W5A8A3_9ACTN</name>
<dbReference type="PANTHER" id="PTHR33169:SF26">
    <property type="entry name" value="CONSERVED PROTEIN"/>
    <property type="match status" value="1"/>
</dbReference>
<evidence type="ECO:0000259" key="1">
    <source>
        <dbReference type="Pfam" id="PF03551"/>
    </source>
</evidence>
<dbReference type="RefSeq" id="WP_221209150.1">
    <property type="nucleotide sequence ID" value="NZ_BMQT01000011.1"/>
</dbReference>
<protein>
    <submittedName>
        <fullName evidence="2">DNA-binding PadR family transcriptional regulator</fullName>
    </submittedName>
</protein>
<dbReference type="Gene3D" id="1.10.10.10">
    <property type="entry name" value="Winged helix-like DNA-binding domain superfamily/Winged helix DNA-binding domain"/>
    <property type="match status" value="1"/>
</dbReference>
<accession>A0A7W5A8A3</accession>
<evidence type="ECO:0000313" key="2">
    <source>
        <dbReference type="EMBL" id="MBB3091428.1"/>
    </source>
</evidence>
<keyword evidence="2" id="KW-0238">DNA-binding</keyword>
<dbReference type="GO" id="GO:0003677">
    <property type="term" value="F:DNA binding"/>
    <property type="evidence" value="ECO:0007669"/>
    <property type="project" value="UniProtKB-KW"/>
</dbReference>
<dbReference type="InterPro" id="IPR036388">
    <property type="entry name" value="WH-like_DNA-bd_sf"/>
</dbReference>
<reference evidence="2 3" key="1">
    <citation type="submission" date="2020-08" db="EMBL/GenBank/DDBJ databases">
        <title>Genomic Encyclopedia of Type Strains, Phase III (KMG-III): the genomes of soil and plant-associated and newly described type strains.</title>
        <authorList>
            <person name="Whitman W."/>
        </authorList>
    </citation>
    <scope>NUCLEOTIDE SEQUENCE [LARGE SCALE GENOMIC DNA]</scope>
    <source>
        <strain evidence="2 3">CECT 3302</strain>
    </source>
</reference>
<evidence type="ECO:0000313" key="3">
    <source>
        <dbReference type="Proteomes" id="UP000577707"/>
    </source>
</evidence>
<keyword evidence="3" id="KW-1185">Reference proteome</keyword>
<gene>
    <name evidence="2" type="ORF">FHS12_004398</name>
</gene>